<evidence type="ECO:0000256" key="2">
    <source>
        <dbReference type="ARBA" id="ARBA00022692"/>
    </source>
</evidence>
<dbReference type="HOGENOM" id="CLU_065200_2_0_2"/>
<keyword evidence="6" id="KW-0614">Plasmid</keyword>
<evidence type="ECO:0000256" key="4">
    <source>
        <dbReference type="ARBA" id="ARBA00023136"/>
    </source>
</evidence>
<evidence type="ECO:0008006" key="8">
    <source>
        <dbReference type="Google" id="ProtNLM"/>
    </source>
</evidence>
<name>I3RAN6_HALMT</name>
<geneLocation type="plasmid" evidence="6 7">
    <name>pHM500</name>
</geneLocation>
<evidence type="ECO:0000313" key="7">
    <source>
        <dbReference type="Proteomes" id="UP000006469"/>
    </source>
</evidence>
<feature type="transmembrane region" description="Helical" evidence="5">
    <location>
        <begin position="6"/>
        <end position="32"/>
    </location>
</feature>
<feature type="transmembrane region" description="Helical" evidence="5">
    <location>
        <begin position="121"/>
        <end position="152"/>
    </location>
</feature>
<evidence type="ECO:0000256" key="5">
    <source>
        <dbReference type="SAM" id="Phobius"/>
    </source>
</evidence>
<organism evidence="6 7">
    <name type="scientific">Haloferax mediterranei (strain ATCC 33500 / DSM 1411 / JCM 8866 / NBRC 14739 / NCIMB 2177 / R-4)</name>
    <name type="common">Halobacterium mediterranei</name>
    <dbReference type="NCBI Taxonomy" id="523841"/>
    <lineage>
        <taxon>Archaea</taxon>
        <taxon>Methanobacteriati</taxon>
        <taxon>Methanobacteriota</taxon>
        <taxon>Stenosarchaea group</taxon>
        <taxon>Halobacteria</taxon>
        <taxon>Halobacteriales</taxon>
        <taxon>Haloferacaceae</taxon>
        <taxon>Haloferax</taxon>
    </lineage>
</organism>
<dbReference type="KEGG" id="hme:HFX_6172"/>
<dbReference type="GO" id="GO:0012505">
    <property type="term" value="C:endomembrane system"/>
    <property type="evidence" value="ECO:0007669"/>
    <property type="project" value="UniProtKB-SubCell"/>
</dbReference>
<dbReference type="Proteomes" id="UP000006469">
    <property type="component" value="Plasmid pHM500"/>
</dbReference>
<comment type="subcellular location">
    <subcellularLocation>
        <location evidence="1">Endomembrane system</location>
        <topology evidence="1">Multi-pass membrane protein</topology>
    </subcellularLocation>
</comment>
<keyword evidence="2 5" id="KW-0812">Transmembrane</keyword>
<dbReference type="InterPro" id="IPR007318">
    <property type="entry name" value="Phopholipid_MeTrfase"/>
</dbReference>
<reference evidence="6 7" key="1">
    <citation type="journal article" date="2012" name="J. Bacteriol.">
        <title>Complete genome sequence of the metabolically versatile halophilic archaeon Haloferax mediterranei, a poly(3-hydroxybutyrate-co-3-hydroxyvalerate) producer.</title>
        <authorList>
            <person name="Han J."/>
            <person name="Zhang F."/>
            <person name="Hou J."/>
            <person name="Liu X."/>
            <person name="Li M."/>
            <person name="Liu H."/>
            <person name="Cai L."/>
            <person name="Zhang B."/>
            <person name="Chen Y."/>
            <person name="Zhou J."/>
            <person name="Hu S."/>
            <person name="Xiang H."/>
        </authorList>
    </citation>
    <scope>NUCLEOTIDE SEQUENCE [LARGE SCALE GENOMIC DNA]</scope>
    <source>
        <strain evidence="7">ATCC 33500 / DSM 1411 / JCM 8866 / NBRC 14739 / NCIMB 2177 / R-4</strain>
        <plasmid evidence="7">pHM500</plasmid>
    </source>
</reference>
<dbReference type="Gene3D" id="1.20.120.1630">
    <property type="match status" value="1"/>
</dbReference>
<accession>I3RAN6</accession>
<dbReference type="Pfam" id="PF04191">
    <property type="entry name" value="PEMT"/>
    <property type="match status" value="1"/>
</dbReference>
<feature type="transmembrane region" description="Helical" evidence="5">
    <location>
        <begin position="44"/>
        <end position="66"/>
    </location>
</feature>
<evidence type="ECO:0000256" key="3">
    <source>
        <dbReference type="ARBA" id="ARBA00022989"/>
    </source>
</evidence>
<evidence type="ECO:0000256" key="1">
    <source>
        <dbReference type="ARBA" id="ARBA00004127"/>
    </source>
</evidence>
<feature type="transmembrane region" description="Helical" evidence="5">
    <location>
        <begin position="72"/>
        <end position="93"/>
    </location>
</feature>
<protein>
    <recommendedName>
        <fullName evidence="8">DUF1295 domain-containing protein</fullName>
    </recommendedName>
</protein>
<dbReference type="AlphaFoldDB" id="I3RAN6"/>
<proteinExistence type="predicted"/>
<keyword evidence="4 5" id="KW-0472">Membrane</keyword>
<sequence>MTLSEVLLGIGLVAGVVNLGGVWASILGYTSYYPLGEKNLQFHAFWGLSHTLNLSLLGLGILQFGTLGLPTWVFYLGIVLAIVGFVTVTISTFDLGVEQTQGLEGELRTDGLYQYSRNPQYVGYVLATVGYAFIAGSPFAIPLCGFYLAWWFSFPLAEEPWLREQYGDEYEQYLDRVPRFVGLRTLRLLVQSSASQ</sequence>
<evidence type="ECO:0000313" key="6">
    <source>
        <dbReference type="EMBL" id="AFK21296.1"/>
    </source>
</evidence>
<dbReference type="EMBL" id="CP001871">
    <property type="protein sequence ID" value="AFK21296.1"/>
    <property type="molecule type" value="Genomic_DNA"/>
</dbReference>
<dbReference type="GO" id="GO:0016740">
    <property type="term" value="F:transferase activity"/>
    <property type="evidence" value="ECO:0007669"/>
    <property type="project" value="UniProtKB-ARBA"/>
</dbReference>
<dbReference type="PANTHER" id="PTHR12714">
    <property type="entry name" value="PROTEIN-S ISOPRENYLCYSTEINE O-METHYLTRANSFERASE"/>
    <property type="match status" value="1"/>
</dbReference>
<keyword evidence="3 5" id="KW-1133">Transmembrane helix</keyword>
<gene>
    <name evidence="6" type="primary">ste14</name>
    <name evidence="6" type="ordered locus">HFX_6172</name>
</gene>
<dbReference type="PANTHER" id="PTHR12714:SF9">
    <property type="entry name" value="PROTEIN-S-ISOPRENYLCYSTEINE O-METHYLTRANSFERASE"/>
    <property type="match status" value="1"/>
</dbReference>